<accession>A0ABD5UWX7</accession>
<evidence type="ECO:0000256" key="1">
    <source>
        <dbReference type="SAM" id="Phobius"/>
    </source>
</evidence>
<proteinExistence type="predicted"/>
<dbReference type="EMBL" id="JBHSXL010000008">
    <property type="protein sequence ID" value="MFC6892656.1"/>
    <property type="molecule type" value="Genomic_DNA"/>
</dbReference>
<sequence>MYTPVEFITELVGGVPRLANIFLENVVAGGDPLSIVSFLVGQLLIVGSVVAIAYLAVGALANEVGIQFPSLGE</sequence>
<keyword evidence="1" id="KW-0812">Transmembrane</keyword>
<protein>
    <recommendedName>
        <fullName evidence="4">Yip1 domain-containing protein</fullName>
    </recommendedName>
</protein>
<reference evidence="2 3" key="1">
    <citation type="journal article" date="2019" name="Int. J. Syst. Evol. Microbiol.">
        <title>The Global Catalogue of Microorganisms (GCM) 10K type strain sequencing project: providing services to taxonomists for standard genome sequencing and annotation.</title>
        <authorList>
            <consortium name="The Broad Institute Genomics Platform"/>
            <consortium name="The Broad Institute Genome Sequencing Center for Infectious Disease"/>
            <person name="Wu L."/>
            <person name="Ma J."/>
        </authorList>
    </citation>
    <scope>NUCLEOTIDE SEQUENCE [LARGE SCALE GENOMIC DNA]</scope>
    <source>
        <strain evidence="2 3">SKJ47</strain>
    </source>
</reference>
<evidence type="ECO:0008006" key="4">
    <source>
        <dbReference type="Google" id="ProtNLM"/>
    </source>
</evidence>
<evidence type="ECO:0000313" key="3">
    <source>
        <dbReference type="Proteomes" id="UP001596296"/>
    </source>
</evidence>
<keyword evidence="1" id="KW-1133">Transmembrane helix</keyword>
<name>A0ABD5UWX7_9EURY</name>
<dbReference type="AlphaFoldDB" id="A0ABD5UWX7"/>
<keyword evidence="1" id="KW-0472">Membrane</keyword>
<dbReference type="RefSeq" id="WP_379743260.1">
    <property type="nucleotide sequence ID" value="NZ_JBHSVN010000001.1"/>
</dbReference>
<organism evidence="2 3">
    <name type="scientific">Halopenitus salinus</name>
    <dbReference type="NCBI Taxonomy" id="1198295"/>
    <lineage>
        <taxon>Archaea</taxon>
        <taxon>Methanobacteriati</taxon>
        <taxon>Methanobacteriota</taxon>
        <taxon>Stenosarchaea group</taxon>
        <taxon>Halobacteria</taxon>
        <taxon>Halobacteriales</taxon>
        <taxon>Haloferacaceae</taxon>
        <taxon>Halopenitus</taxon>
    </lineage>
</organism>
<dbReference type="InterPro" id="IPR058337">
    <property type="entry name" value="DUF8024"/>
</dbReference>
<comment type="caution">
    <text evidence="2">The sequence shown here is derived from an EMBL/GenBank/DDBJ whole genome shotgun (WGS) entry which is preliminary data.</text>
</comment>
<gene>
    <name evidence="2" type="ORF">ACFQE9_08565</name>
</gene>
<feature type="transmembrane region" description="Helical" evidence="1">
    <location>
        <begin position="35"/>
        <end position="57"/>
    </location>
</feature>
<dbReference type="Pfam" id="PF26067">
    <property type="entry name" value="DUF8024"/>
    <property type="match status" value="1"/>
</dbReference>
<keyword evidence="3" id="KW-1185">Reference proteome</keyword>
<dbReference type="Proteomes" id="UP001596296">
    <property type="component" value="Unassembled WGS sequence"/>
</dbReference>
<evidence type="ECO:0000313" key="2">
    <source>
        <dbReference type="EMBL" id="MFC6892656.1"/>
    </source>
</evidence>